<proteinExistence type="predicted"/>
<name>A0A0L0C0X1_LUCCU</name>
<keyword evidence="3" id="KW-1185">Reference proteome</keyword>
<keyword evidence="1" id="KW-1133">Transmembrane helix</keyword>
<dbReference type="AlphaFoldDB" id="A0A0L0C0X1"/>
<organism evidence="2 3">
    <name type="scientific">Lucilia cuprina</name>
    <name type="common">Green bottle fly</name>
    <name type="synonym">Australian sheep blowfly</name>
    <dbReference type="NCBI Taxonomy" id="7375"/>
    <lineage>
        <taxon>Eukaryota</taxon>
        <taxon>Metazoa</taxon>
        <taxon>Ecdysozoa</taxon>
        <taxon>Arthropoda</taxon>
        <taxon>Hexapoda</taxon>
        <taxon>Insecta</taxon>
        <taxon>Pterygota</taxon>
        <taxon>Neoptera</taxon>
        <taxon>Endopterygota</taxon>
        <taxon>Diptera</taxon>
        <taxon>Brachycera</taxon>
        <taxon>Muscomorpha</taxon>
        <taxon>Oestroidea</taxon>
        <taxon>Calliphoridae</taxon>
        <taxon>Luciliinae</taxon>
        <taxon>Lucilia</taxon>
    </lineage>
</organism>
<evidence type="ECO:0000313" key="3">
    <source>
        <dbReference type="Proteomes" id="UP000037069"/>
    </source>
</evidence>
<comment type="caution">
    <text evidence="2">The sequence shown here is derived from an EMBL/GenBank/DDBJ whole genome shotgun (WGS) entry which is preliminary data.</text>
</comment>
<dbReference type="EMBL" id="JRES01001062">
    <property type="protein sequence ID" value="KNC25891.1"/>
    <property type="molecule type" value="Genomic_DNA"/>
</dbReference>
<protein>
    <submittedName>
        <fullName evidence="2">Uncharacterized protein</fullName>
    </submittedName>
</protein>
<evidence type="ECO:0000313" key="2">
    <source>
        <dbReference type="EMBL" id="KNC25891.1"/>
    </source>
</evidence>
<feature type="transmembrane region" description="Helical" evidence="1">
    <location>
        <begin position="43"/>
        <end position="63"/>
    </location>
</feature>
<accession>A0A0L0C0X1</accession>
<reference evidence="2 3" key="1">
    <citation type="journal article" date="2015" name="Nat. Commun.">
        <title>Lucilia cuprina genome unlocks parasitic fly biology to underpin future interventions.</title>
        <authorList>
            <person name="Anstead C.A."/>
            <person name="Korhonen P.K."/>
            <person name="Young N.D."/>
            <person name="Hall R.S."/>
            <person name="Jex A.R."/>
            <person name="Murali S.C."/>
            <person name="Hughes D.S."/>
            <person name="Lee S.F."/>
            <person name="Perry T."/>
            <person name="Stroehlein A.J."/>
            <person name="Ansell B.R."/>
            <person name="Breugelmans B."/>
            <person name="Hofmann A."/>
            <person name="Qu J."/>
            <person name="Dugan S."/>
            <person name="Lee S.L."/>
            <person name="Chao H."/>
            <person name="Dinh H."/>
            <person name="Han Y."/>
            <person name="Doddapaneni H.V."/>
            <person name="Worley K.C."/>
            <person name="Muzny D.M."/>
            <person name="Ioannidis P."/>
            <person name="Waterhouse R.M."/>
            <person name="Zdobnov E.M."/>
            <person name="James P.J."/>
            <person name="Bagnall N.H."/>
            <person name="Kotze A.C."/>
            <person name="Gibbs R.A."/>
            <person name="Richards S."/>
            <person name="Batterham P."/>
            <person name="Gasser R.B."/>
        </authorList>
    </citation>
    <scope>NUCLEOTIDE SEQUENCE [LARGE SCALE GENOMIC DNA]</scope>
    <source>
        <strain evidence="2 3">LS</strain>
        <tissue evidence="2">Full body</tissue>
    </source>
</reference>
<evidence type="ECO:0000256" key="1">
    <source>
        <dbReference type="SAM" id="Phobius"/>
    </source>
</evidence>
<dbReference type="Proteomes" id="UP000037069">
    <property type="component" value="Unassembled WGS sequence"/>
</dbReference>
<keyword evidence="1" id="KW-0812">Transmembrane</keyword>
<sequence>MPGSGKESAPEFYCKYVLMCGISCNISRALVKEVHMTLLIPKQHLIAIIIVVFSSILKFYYFIIDGAVGKLLISNWKKQCNVVKSTLIIKLKTLPNLGGDPQDNKENTHSKM</sequence>
<keyword evidence="1" id="KW-0472">Membrane</keyword>
<gene>
    <name evidence="2" type="ORF">FF38_03413</name>
</gene>